<dbReference type="SUPFAM" id="SSF54909">
    <property type="entry name" value="Dimeric alpha+beta barrel"/>
    <property type="match status" value="1"/>
</dbReference>
<dbReference type="AlphaFoldDB" id="A0A024EKH7"/>
<proteinExistence type="inferred from homology"/>
<accession>A0A024EKH7</accession>
<reference evidence="3 4" key="1">
    <citation type="journal article" date="2012" name="J. Bacteriol.">
        <title>Genome sequence of cold-adapted Pseudomonas mandelii strain JR-1.</title>
        <authorList>
            <person name="Jang S.H."/>
            <person name="Kim J."/>
            <person name="Kim J."/>
            <person name="Hong S."/>
            <person name="Lee C."/>
        </authorList>
    </citation>
    <scope>NUCLEOTIDE SEQUENCE [LARGE SCALE GENOMIC DNA]</scope>
    <source>
        <strain evidence="3 4">JR-1</strain>
    </source>
</reference>
<dbReference type="Gene3D" id="3.30.70.100">
    <property type="match status" value="1"/>
</dbReference>
<dbReference type="InterPro" id="IPR011008">
    <property type="entry name" value="Dimeric_a/b-barrel"/>
</dbReference>
<dbReference type="RefSeq" id="WP_010455264.1">
    <property type="nucleotide sequence ID" value="NZ_CP005960.1"/>
</dbReference>
<dbReference type="HOGENOM" id="CLU_097061_2_1_6"/>
<dbReference type="Proteomes" id="UP000026913">
    <property type="component" value="Chromosome"/>
</dbReference>
<dbReference type="InterPro" id="IPR012577">
    <property type="entry name" value="NIPSNAP"/>
</dbReference>
<dbReference type="PANTHER" id="PTHR21017">
    <property type="entry name" value="NIPSNAP-RELATED"/>
    <property type="match status" value="1"/>
</dbReference>
<dbReference type="KEGG" id="pman:OU5_6042"/>
<evidence type="ECO:0000259" key="2">
    <source>
        <dbReference type="Pfam" id="PF07978"/>
    </source>
</evidence>
<dbReference type="Pfam" id="PF07978">
    <property type="entry name" value="NIPSNAP"/>
    <property type="match status" value="1"/>
</dbReference>
<dbReference type="OrthoDB" id="6182832at2"/>
<evidence type="ECO:0000313" key="4">
    <source>
        <dbReference type="Proteomes" id="UP000026913"/>
    </source>
</evidence>
<sequence>MFYEMRTYTIQIGKMQTYLKHFEEVGLPVISRYTTLVGWWYTEIGELNQVIHIWAYESLDDRIKKRAALYQDPDWLEGFVPKAFPMLEKMESKLLIAADFSPIK</sequence>
<gene>
    <name evidence="3" type="ORF">OU5_6042</name>
</gene>
<comment type="similarity">
    <text evidence="1">Belongs to the NipSnap family.</text>
</comment>
<dbReference type="InterPro" id="IPR051557">
    <property type="entry name" value="NipSnap_domain"/>
</dbReference>
<evidence type="ECO:0000256" key="1">
    <source>
        <dbReference type="ARBA" id="ARBA00005291"/>
    </source>
</evidence>
<organism evidence="3 4">
    <name type="scientific">Pseudomonas mandelii JR-1</name>
    <dbReference type="NCBI Taxonomy" id="1147786"/>
    <lineage>
        <taxon>Bacteria</taxon>
        <taxon>Pseudomonadati</taxon>
        <taxon>Pseudomonadota</taxon>
        <taxon>Gammaproteobacteria</taxon>
        <taxon>Pseudomonadales</taxon>
        <taxon>Pseudomonadaceae</taxon>
        <taxon>Pseudomonas</taxon>
    </lineage>
</organism>
<feature type="domain" description="NIPSNAP" evidence="2">
    <location>
        <begin position="3"/>
        <end position="102"/>
    </location>
</feature>
<dbReference type="EMBL" id="CP005960">
    <property type="protein sequence ID" value="AHZ73121.1"/>
    <property type="molecule type" value="Genomic_DNA"/>
</dbReference>
<name>A0A024EKH7_9PSED</name>
<evidence type="ECO:0000313" key="3">
    <source>
        <dbReference type="EMBL" id="AHZ73121.1"/>
    </source>
</evidence>
<protein>
    <submittedName>
        <fullName evidence="3">Putative nipsnap superfamily</fullName>
    </submittedName>
</protein>
<dbReference type="PANTHER" id="PTHR21017:SF17">
    <property type="entry name" value="PROTEIN NIPSNAP"/>
    <property type="match status" value="1"/>
</dbReference>